<organism evidence="1 2">
    <name type="scientific">Pantoea rwandensis</name>
    <dbReference type="NCBI Taxonomy" id="1076550"/>
    <lineage>
        <taxon>Bacteria</taxon>
        <taxon>Pseudomonadati</taxon>
        <taxon>Pseudomonadota</taxon>
        <taxon>Gammaproteobacteria</taxon>
        <taxon>Enterobacterales</taxon>
        <taxon>Erwiniaceae</taxon>
        <taxon>Pantoea</taxon>
    </lineage>
</organism>
<dbReference type="AlphaFoldDB" id="A0A1X1CZV5"/>
<sequence length="135" mass="15758">MIKVNENHFQDGNLSVTKHPQPKMNIKVNKIDLYVIDELSKILDETRSQVVNAIIEKAINNFIHKEVENFDSRYIIARLADINNPELNNFQPAQSWLFEIDTEKSISDLNDRYSNPYDQHSHEHDALIKLLSIEN</sequence>
<accession>A0A1X1CZV5</accession>
<protein>
    <submittedName>
        <fullName evidence="1">Uncharacterized protein</fullName>
    </submittedName>
</protein>
<reference evidence="1 2" key="1">
    <citation type="journal article" date="2017" name="Antonie Van Leeuwenhoek">
        <title>Phylogenomic resolution of the bacterial genus Pantoea and its relationship with Erwinia and Tatumella.</title>
        <authorList>
            <person name="Palmer M."/>
            <person name="Steenkamp E.T."/>
            <person name="Coetzee M.P."/>
            <person name="Chan W.Y."/>
            <person name="van Zyl E."/>
            <person name="De Maayer P."/>
            <person name="Coutinho T.A."/>
            <person name="Blom J."/>
            <person name="Smits T.H."/>
            <person name="Duffy B."/>
            <person name="Venter S.N."/>
        </authorList>
    </citation>
    <scope>NUCLEOTIDE SEQUENCE [LARGE SCALE GENOMIC DNA]</scope>
    <source>
        <strain evidence="1 2">LMG 26275</strain>
    </source>
</reference>
<gene>
    <name evidence="1" type="ORF">HA51_08530</name>
</gene>
<proteinExistence type="predicted"/>
<dbReference type="EMBL" id="MLFR01000006">
    <property type="protein sequence ID" value="ORM69969.1"/>
    <property type="molecule type" value="Genomic_DNA"/>
</dbReference>
<dbReference type="RefSeq" id="WP_084934133.1">
    <property type="nucleotide sequence ID" value="NZ_MLFR01000006.1"/>
</dbReference>
<evidence type="ECO:0000313" key="2">
    <source>
        <dbReference type="Proteomes" id="UP000193558"/>
    </source>
</evidence>
<evidence type="ECO:0000313" key="1">
    <source>
        <dbReference type="EMBL" id="ORM69969.1"/>
    </source>
</evidence>
<dbReference type="Proteomes" id="UP000193558">
    <property type="component" value="Unassembled WGS sequence"/>
</dbReference>
<comment type="caution">
    <text evidence="1">The sequence shown here is derived from an EMBL/GenBank/DDBJ whole genome shotgun (WGS) entry which is preliminary data.</text>
</comment>
<dbReference type="OrthoDB" id="9941472at2"/>
<name>A0A1X1CZV5_9GAMM</name>